<accession>A0A5B7EKP2</accession>
<dbReference type="Proteomes" id="UP000324222">
    <property type="component" value="Unassembled WGS sequence"/>
</dbReference>
<organism evidence="1 2">
    <name type="scientific">Portunus trituberculatus</name>
    <name type="common">Swimming crab</name>
    <name type="synonym">Neptunus trituberculatus</name>
    <dbReference type="NCBI Taxonomy" id="210409"/>
    <lineage>
        <taxon>Eukaryota</taxon>
        <taxon>Metazoa</taxon>
        <taxon>Ecdysozoa</taxon>
        <taxon>Arthropoda</taxon>
        <taxon>Crustacea</taxon>
        <taxon>Multicrustacea</taxon>
        <taxon>Malacostraca</taxon>
        <taxon>Eumalacostraca</taxon>
        <taxon>Eucarida</taxon>
        <taxon>Decapoda</taxon>
        <taxon>Pleocyemata</taxon>
        <taxon>Brachyura</taxon>
        <taxon>Eubrachyura</taxon>
        <taxon>Portunoidea</taxon>
        <taxon>Portunidae</taxon>
        <taxon>Portuninae</taxon>
        <taxon>Portunus</taxon>
    </lineage>
</organism>
<protein>
    <submittedName>
        <fullName evidence="1">Uncharacterized protein</fullName>
    </submittedName>
</protein>
<proteinExistence type="predicted"/>
<gene>
    <name evidence="1" type="ORF">E2C01_027117</name>
</gene>
<reference evidence="1 2" key="1">
    <citation type="submission" date="2019-05" db="EMBL/GenBank/DDBJ databases">
        <title>Another draft genome of Portunus trituberculatus and its Hox gene families provides insights of decapod evolution.</title>
        <authorList>
            <person name="Jeong J.-H."/>
            <person name="Song I."/>
            <person name="Kim S."/>
            <person name="Choi T."/>
            <person name="Kim D."/>
            <person name="Ryu S."/>
            <person name="Kim W."/>
        </authorList>
    </citation>
    <scope>NUCLEOTIDE SEQUENCE [LARGE SCALE GENOMIC DNA]</scope>
    <source>
        <tissue evidence="1">Muscle</tissue>
    </source>
</reference>
<keyword evidence="2" id="KW-1185">Reference proteome</keyword>
<name>A0A5B7EKP2_PORTR</name>
<evidence type="ECO:0000313" key="1">
    <source>
        <dbReference type="EMBL" id="MPC33756.1"/>
    </source>
</evidence>
<evidence type="ECO:0000313" key="2">
    <source>
        <dbReference type="Proteomes" id="UP000324222"/>
    </source>
</evidence>
<dbReference type="EMBL" id="VSRR010002896">
    <property type="protein sequence ID" value="MPC33756.1"/>
    <property type="molecule type" value="Genomic_DNA"/>
</dbReference>
<sequence>MSSTAADFHLRRRSEVYNDLEDPESRRGEPGRAAPLNLRATTLTLLYYSDVTRLRTRRAVVLAGEREVVSSYFTHDMNCVVLFQLPPCFVRFRLVYTPSH</sequence>
<comment type="caution">
    <text evidence="1">The sequence shown here is derived from an EMBL/GenBank/DDBJ whole genome shotgun (WGS) entry which is preliminary data.</text>
</comment>
<dbReference type="AlphaFoldDB" id="A0A5B7EKP2"/>